<keyword evidence="1" id="KW-0812">Transmembrane</keyword>
<dbReference type="OrthoDB" id="2166274at2"/>
<feature type="transmembrane region" description="Helical" evidence="1">
    <location>
        <begin position="12"/>
        <end position="35"/>
    </location>
</feature>
<protein>
    <submittedName>
        <fullName evidence="2">Uncharacterized protein</fullName>
    </submittedName>
</protein>
<dbReference type="PATRIC" id="fig|1423792.3.peg.2442"/>
<evidence type="ECO:0000313" key="3">
    <source>
        <dbReference type="Proteomes" id="UP000051330"/>
    </source>
</evidence>
<dbReference type="STRING" id="1423792.FD09_GL002395"/>
<organism evidence="2 3">
    <name type="scientific">Schleiferilactobacillus perolens DSM 12744</name>
    <dbReference type="NCBI Taxonomy" id="1423792"/>
    <lineage>
        <taxon>Bacteria</taxon>
        <taxon>Bacillati</taxon>
        <taxon>Bacillota</taxon>
        <taxon>Bacilli</taxon>
        <taxon>Lactobacillales</taxon>
        <taxon>Lactobacillaceae</taxon>
        <taxon>Schleiferilactobacillus</taxon>
    </lineage>
</organism>
<evidence type="ECO:0000313" key="2">
    <source>
        <dbReference type="EMBL" id="KRL12856.1"/>
    </source>
</evidence>
<gene>
    <name evidence="2" type="ORF">FD09_GL002395</name>
</gene>
<name>A0A0R1N921_9LACO</name>
<dbReference type="RefSeq" id="WP_057819655.1">
    <property type="nucleotide sequence ID" value="NZ_AZEC01000005.1"/>
</dbReference>
<accession>A0A0R1N921</accession>
<keyword evidence="1" id="KW-1133">Transmembrane helix</keyword>
<proteinExistence type="predicted"/>
<keyword evidence="3" id="KW-1185">Reference proteome</keyword>
<evidence type="ECO:0000256" key="1">
    <source>
        <dbReference type="SAM" id="Phobius"/>
    </source>
</evidence>
<dbReference type="AlphaFoldDB" id="A0A0R1N921"/>
<keyword evidence="1" id="KW-0472">Membrane</keyword>
<sequence>MDFDQWVFIERFINTALPVILVSGLIVFTIGALLLGPRYKERRRWGIGMMVISAVGLAAAAIFMFTPSTRHYMKEFGHVTPRVRVERPSFFGYTPESERIVGAYSVVQNDQDMKQLTMYSRQPVRETVRLVGYADGSYYFYVGQNVTPVNYSGPVTKKQVTAPYLTGYRYTLNDRRYRQIGFITPDRYSTLALVVPTNWKVKTPSNDVLENAKRLVRLGTKWTTEETTN</sequence>
<dbReference type="Proteomes" id="UP000051330">
    <property type="component" value="Unassembled WGS sequence"/>
</dbReference>
<comment type="caution">
    <text evidence="2">The sequence shown here is derived from an EMBL/GenBank/DDBJ whole genome shotgun (WGS) entry which is preliminary data.</text>
</comment>
<reference evidence="2 3" key="1">
    <citation type="journal article" date="2015" name="Genome Announc.">
        <title>Expanding the biotechnology potential of lactobacilli through comparative genomics of 213 strains and associated genera.</title>
        <authorList>
            <person name="Sun Z."/>
            <person name="Harris H.M."/>
            <person name="McCann A."/>
            <person name="Guo C."/>
            <person name="Argimon S."/>
            <person name="Zhang W."/>
            <person name="Yang X."/>
            <person name="Jeffery I.B."/>
            <person name="Cooney J.C."/>
            <person name="Kagawa T.F."/>
            <person name="Liu W."/>
            <person name="Song Y."/>
            <person name="Salvetti E."/>
            <person name="Wrobel A."/>
            <person name="Rasinkangas P."/>
            <person name="Parkhill J."/>
            <person name="Rea M.C."/>
            <person name="O'Sullivan O."/>
            <person name="Ritari J."/>
            <person name="Douillard F.P."/>
            <person name="Paul Ross R."/>
            <person name="Yang R."/>
            <person name="Briner A.E."/>
            <person name="Felis G.E."/>
            <person name="de Vos W.M."/>
            <person name="Barrangou R."/>
            <person name="Klaenhammer T.R."/>
            <person name="Caufield P.W."/>
            <person name="Cui Y."/>
            <person name="Zhang H."/>
            <person name="O'Toole P.W."/>
        </authorList>
    </citation>
    <scope>NUCLEOTIDE SEQUENCE [LARGE SCALE GENOMIC DNA]</scope>
    <source>
        <strain evidence="2 3">DSM 12744</strain>
    </source>
</reference>
<feature type="transmembrane region" description="Helical" evidence="1">
    <location>
        <begin position="47"/>
        <end position="65"/>
    </location>
</feature>
<dbReference type="EMBL" id="AZEC01000005">
    <property type="protein sequence ID" value="KRL12856.1"/>
    <property type="molecule type" value="Genomic_DNA"/>
</dbReference>